<dbReference type="Proteomes" id="UP000515153">
    <property type="component" value="Unplaced"/>
</dbReference>
<proteinExistence type="predicted"/>
<protein>
    <submittedName>
        <fullName evidence="3">Uncharacterized protein</fullName>
    </submittedName>
</protein>
<sequence length="463" mass="52865">MIFWQFHGVAQTAAPIPKTVTPAAETPTPQRNVPLPRTHRITEPRVAPLPKTREFPLPPKTRRVAPLAEAHSQRVDVWARADDQTILAAAYDPESQAKKTLLEVLSHAGVDNHVNSVRLDKFLRDVRHHDQQHELRDLQQNQPQNKPSAVERQSQQHPENHARFQNVQPQTSPLLGFDSSFKAAAPAPELSSRSANQNHTENKWILVVDSANGARSIAAQYYLEVIRKMTMRSHKRWLFRRVESASYQPISDQVDTEPSAAIMTAAARDNYLCSGTFNIVPKDEVAAIRLRISNRESKFVKDEDLHRFHHIICFTREAKINLAIRLRRLCRDVWMNKIHYLQGCEGYSDTVSTPDAPWDRLSVDVSSALAPFLLSVLGRQPTFHEPIQDWWRTVEVQTSGVVLTAEQMVRWEHIWSEKQCKMHYLTYLNAHLFFVSGPPDKVTASQVKKELEAVQTTIGMTFD</sequence>
<keyword evidence="2" id="KW-1185">Reference proteome</keyword>
<accession>A0A6P8B2D7</accession>
<reference evidence="3" key="2">
    <citation type="submission" date="2019-10" db="EMBL/GenBank/DDBJ databases">
        <authorList>
            <consortium name="NCBI Genome Project"/>
        </authorList>
    </citation>
    <scope>NUCLEOTIDE SEQUENCE</scope>
    <source>
        <strain evidence="3">NI907</strain>
    </source>
</reference>
<evidence type="ECO:0000313" key="3">
    <source>
        <dbReference type="RefSeq" id="XP_030981337.1"/>
    </source>
</evidence>
<organism evidence="2 3">
    <name type="scientific">Pyricularia grisea</name>
    <name type="common">Crabgrass-specific blast fungus</name>
    <name type="synonym">Magnaporthe grisea</name>
    <dbReference type="NCBI Taxonomy" id="148305"/>
    <lineage>
        <taxon>Eukaryota</taxon>
        <taxon>Fungi</taxon>
        <taxon>Dikarya</taxon>
        <taxon>Ascomycota</taxon>
        <taxon>Pezizomycotina</taxon>
        <taxon>Sordariomycetes</taxon>
        <taxon>Sordariomycetidae</taxon>
        <taxon>Magnaporthales</taxon>
        <taxon>Pyriculariaceae</taxon>
        <taxon>Pyricularia</taxon>
    </lineage>
</organism>
<dbReference type="Gene3D" id="3.40.50.2300">
    <property type="match status" value="1"/>
</dbReference>
<gene>
    <name evidence="3" type="ORF">PgNI_07857</name>
</gene>
<evidence type="ECO:0000313" key="2">
    <source>
        <dbReference type="Proteomes" id="UP000515153"/>
    </source>
</evidence>
<dbReference type="GeneID" id="41962771"/>
<dbReference type="RefSeq" id="XP_030981337.1">
    <property type="nucleotide sequence ID" value="XM_031127862.1"/>
</dbReference>
<reference evidence="3" key="1">
    <citation type="journal article" date="2019" name="Mol. Biol. Evol.">
        <title>Blast fungal genomes show frequent chromosomal changes, gene gains and losses, and effector gene turnover.</title>
        <authorList>
            <person name="Gomez Luciano L.B."/>
            <person name="Jason Tsai I."/>
            <person name="Chuma I."/>
            <person name="Tosa Y."/>
            <person name="Chen Y.H."/>
            <person name="Li J.Y."/>
            <person name="Li M.Y."/>
            <person name="Jade Lu M.Y."/>
            <person name="Nakayashiki H."/>
            <person name="Li W.H."/>
        </authorList>
    </citation>
    <scope>NUCLEOTIDE SEQUENCE</scope>
    <source>
        <strain evidence="3">NI907</strain>
    </source>
</reference>
<feature type="compositionally biased region" description="Polar residues" evidence="1">
    <location>
        <begin position="138"/>
        <end position="160"/>
    </location>
</feature>
<dbReference type="KEGG" id="pgri:PgNI_07857"/>
<feature type="region of interest" description="Disordered" evidence="1">
    <location>
        <begin position="130"/>
        <end position="160"/>
    </location>
</feature>
<reference evidence="3" key="3">
    <citation type="submission" date="2025-08" db="UniProtKB">
        <authorList>
            <consortium name="RefSeq"/>
        </authorList>
    </citation>
    <scope>IDENTIFICATION</scope>
    <source>
        <strain evidence="3">NI907</strain>
    </source>
</reference>
<name>A0A6P8B2D7_PYRGI</name>
<dbReference type="AlphaFoldDB" id="A0A6P8B2D7"/>
<evidence type="ECO:0000256" key="1">
    <source>
        <dbReference type="SAM" id="MobiDB-lite"/>
    </source>
</evidence>